<dbReference type="AlphaFoldDB" id="A0A562ZXD9"/>
<dbReference type="SFLD" id="SFLDG00358">
    <property type="entry name" value="Main_(cytGST)"/>
    <property type="match status" value="1"/>
</dbReference>
<keyword evidence="4" id="KW-1185">Reference proteome</keyword>
<dbReference type="InterPro" id="IPR036249">
    <property type="entry name" value="Thioredoxin-like_sf"/>
</dbReference>
<protein>
    <submittedName>
        <fullName evidence="3">Glutathione S-transferase family protein</fullName>
    </submittedName>
</protein>
<dbReference type="PROSITE" id="PS50405">
    <property type="entry name" value="GST_CTER"/>
    <property type="match status" value="1"/>
</dbReference>
<dbReference type="EMBL" id="VOBQ01000002">
    <property type="protein sequence ID" value="TWO73027.1"/>
    <property type="molecule type" value="Genomic_DNA"/>
</dbReference>
<dbReference type="PROSITE" id="PS50404">
    <property type="entry name" value="GST_NTER"/>
    <property type="match status" value="1"/>
</dbReference>
<dbReference type="InterPro" id="IPR040079">
    <property type="entry name" value="Glutathione_S-Trfase"/>
</dbReference>
<name>A0A562ZXD9_9BURK</name>
<dbReference type="Gene3D" id="1.20.1050.10">
    <property type="match status" value="1"/>
</dbReference>
<dbReference type="SFLD" id="SFLDS00019">
    <property type="entry name" value="Glutathione_Transferase_(cytos"/>
    <property type="match status" value="1"/>
</dbReference>
<dbReference type="Gene3D" id="3.40.30.10">
    <property type="entry name" value="Glutaredoxin"/>
    <property type="match status" value="1"/>
</dbReference>
<dbReference type="PANTHER" id="PTHR44051">
    <property type="entry name" value="GLUTATHIONE S-TRANSFERASE-RELATED"/>
    <property type="match status" value="1"/>
</dbReference>
<evidence type="ECO:0000313" key="4">
    <source>
        <dbReference type="Proteomes" id="UP000318199"/>
    </source>
</evidence>
<dbReference type="SUPFAM" id="SSF52833">
    <property type="entry name" value="Thioredoxin-like"/>
    <property type="match status" value="1"/>
</dbReference>
<dbReference type="CDD" id="cd00299">
    <property type="entry name" value="GST_C_family"/>
    <property type="match status" value="1"/>
</dbReference>
<evidence type="ECO:0000313" key="3">
    <source>
        <dbReference type="EMBL" id="TWO73027.1"/>
    </source>
</evidence>
<dbReference type="PANTHER" id="PTHR44051:SF8">
    <property type="entry name" value="GLUTATHIONE S-TRANSFERASE GSTA"/>
    <property type="match status" value="1"/>
</dbReference>
<dbReference type="Proteomes" id="UP000318199">
    <property type="component" value="Unassembled WGS sequence"/>
</dbReference>
<evidence type="ECO:0000259" key="1">
    <source>
        <dbReference type="PROSITE" id="PS50404"/>
    </source>
</evidence>
<proteinExistence type="predicted"/>
<dbReference type="SUPFAM" id="SSF47616">
    <property type="entry name" value="GST C-terminal domain-like"/>
    <property type="match status" value="1"/>
</dbReference>
<evidence type="ECO:0000259" key="2">
    <source>
        <dbReference type="PROSITE" id="PS50405"/>
    </source>
</evidence>
<sequence>MPLVLHYHPLSSFCHKVLIALYELELPFEPRLLNLGDAAAVDAYRKLWPTAKMPLLEDDGRVVPETSIIIEHLARRVGGTQRLLPLDDAQPSLDVRLWDRLFDHYVMHPMQAIVADRIRGEADRDPLAVSQAREKLVMAYGMIEQRLTDGRTWIAGEAFTMADCAAAPSLFYAETLVHFPADRPKLKAYYDRLLERPSVARTLEEATPFFQYYPYREALPVRFRNA</sequence>
<feature type="domain" description="GST C-terminal" evidence="2">
    <location>
        <begin position="88"/>
        <end position="215"/>
    </location>
</feature>
<dbReference type="RefSeq" id="WP_145890430.1">
    <property type="nucleotide sequence ID" value="NZ_VOBQ01000002.1"/>
</dbReference>
<accession>A0A562ZXD9</accession>
<dbReference type="OrthoDB" id="9782992at2"/>
<dbReference type="Pfam" id="PF13410">
    <property type="entry name" value="GST_C_2"/>
    <property type="match status" value="1"/>
</dbReference>
<gene>
    <name evidence="3" type="ORF">FN976_01980</name>
</gene>
<organism evidence="3 4">
    <name type="scientific">Caenimonas sedimenti</name>
    <dbReference type="NCBI Taxonomy" id="2596921"/>
    <lineage>
        <taxon>Bacteria</taxon>
        <taxon>Pseudomonadati</taxon>
        <taxon>Pseudomonadota</taxon>
        <taxon>Betaproteobacteria</taxon>
        <taxon>Burkholderiales</taxon>
        <taxon>Comamonadaceae</taxon>
        <taxon>Caenimonas</taxon>
    </lineage>
</organism>
<comment type="caution">
    <text evidence="3">The sequence shown here is derived from an EMBL/GenBank/DDBJ whole genome shotgun (WGS) entry which is preliminary data.</text>
</comment>
<dbReference type="Pfam" id="PF13417">
    <property type="entry name" value="GST_N_3"/>
    <property type="match status" value="1"/>
</dbReference>
<reference evidence="3 4" key="1">
    <citation type="submission" date="2019-07" db="EMBL/GenBank/DDBJ databases">
        <title>Caenimonas sedimenti sp. nov., isolated from activated sludge.</title>
        <authorList>
            <person name="Xu J."/>
        </authorList>
    </citation>
    <scope>NUCLEOTIDE SEQUENCE [LARGE SCALE GENOMIC DNA]</scope>
    <source>
        <strain evidence="3 4">HX-9-20</strain>
    </source>
</reference>
<dbReference type="InterPro" id="IPR004045">
    <property type="entry name" value="Glutathione_S-Trfase_N"/>
</dbReference>
<dbReference type="CDD" id="cd00570">
    <property type="entry name" value="GST_N_family"/>
    <property type="match status" value="1"/>
</dbReference>
<dbReference type="GO" id="GO:0016740">
    <property type="term" value="F:transferase activity"/>
    <property type="evidence" value="ECO:0007669"/>
    <property type="project" value="UniProtKB-KW"/>
</dbReference>
<dbReference type="InterPro" id="IPR036282">
    <property type="entry name" value="Glutathione-S-Trfase_C_sf"/>
</dbReference>
<keyword evidence="3" id="KW-0808">Transferase</keyword>
<dbReference type="InterPro" id="IPR010987">
    <property type="entry name" value="Glutathione-S-Trfase_C-like"/>
</dbReference>
<feature type="domain" description="GST N-terminal" evidence="1">
    <location>
        <begin position="1"/>
        <end position="81"/>
    </location>
</feature>